<reference evidence="2" key="1">
    <citation type="submission" date="2023-07" db="EMBL/GenBank/DDBJ databases">
        <title>draft genome sequence of fig (Ficus carica).</title>
        <authorList>
            <person name="Takahashi T."/>
            <person name="Nishimura K."/>
        </authorList>
    </citation>
    <scope>NUCLEOTIDE SEQUENCE</scope>
</reference>
<organism evidence="2 3">
    <name type="scientific">Ficus carica</name>
    <name type="common">Common fig</name>
    <dbReference type="NCBI Taxonomy" id="3494"/>
    <lineage>
        <taxon>Eukaryota</taxon>
        <taxon>Viridiplantae</taxon>
        <taxon>Streptophyta</taxon>
        <taxon>Embryophyta</taxon>
        <taxon>Tracheophyta</taxon>
        <taxon>Spermatophyta</taxon>
        <taxon>Magnoliopsida</taxon>
        <taxon>eudicotyledons</taxon>
        <taxon>Gunneridae</taxon>
        <taxon>Pentapetalae</taxon>
        <taxon>rosids</taxon>
        <taxon>fabids</taxon>
        <taxon>Rosales</taxon>
        <taxon>Moraceae</taxon>
        <taxon>Ficeae</taxon>
        <taxon>Ficus</taxon>
    </lineage>
</organism>
<gene>
    <name evidence="2" type="ORF">TIFTF001_016994</name>
</gene>
<protein>
    <submittedName>
        <fullName evidence="2">Uncharacterized protein</fullName>
    </submittedName>
</protein>
<keyword evidence="3" id="KW-1185">Reference proteome</keyword>
<accession>A0AA88ABC9</accession>
<name>A0AA88ABC9_FICCA</name>
<dbReference type="AlphaFoldDB" id="A0AA88ABC9"/>
<keyword evidence="1" id="KW-0472">Membrane</keyword>
<evidence type="ECO:0000313" key="3">
    <source>
        <dbReference type="Proteomes" id="UP001187192"/>
    </source>
</evidence>
<dbReference type="Proteomes" id="UP001187192">
    <property type="component" value="Unassembled WGS sequence"/>
</dbReference>
<evidence type="ECO:0000313" key="2">
    <source>
        <dbReference type="EMBL" id="GMN47812.1"/>
    </source>
</evidence>
<keyword evidence="1" id="KW-1133">Transmembrane helix</keyword>
<keyword evidence="1" id="KW-0812">Transmembrane</keyword>
<dbReference type="EMBL" id="BTGU01000026">
    <property type="protein sequence ID" value="GMN47812.1"/>
    <property type="molecule type" value="Genomic_DNA"/>
</dbReference>
<feature type="transmembrane region" description="Helical" evidence="1">
    <location>
        <begin position="12"/>
        <end position="32"/>
    </location>
</feature>
<proteinExistence type="predicted"/>
<evidence type="ECO:0000256" key="1">
    <source>
        <dbReference type="SAM" id="Phobius"/>
    </source>
</evidence>
<comment type="caution">
    <text evidence="2">The sequence shown here is derived from an EMBL/GenBank/DDBJ whole genome shotgun (WGS) entry which is preliminary data.</text>
</comment>
<sequence>MTRSFPHERDPRVWGIEASLFLAAASIWRLGLLRRRDAADEKGATAHLKQGLQKAWWRATVQVWRAAVYSYIGSRLAGSLQRLFGTL</sequence>